<name>A0AAV2FYG7_9ROSI</name>
<evidence type="ECO:0008006" key="3">
    <source>
        <dbReference type="Google" id="ProtNLM"/>
    </source>
</evidence>
<dbReference type="EMBL" id="OZ034820">
    <property type="protein sequence ID" value="CAL1403366.1"/>
    <property type="molecule type" value="Genomic_DNA"/>
</dbReference>
<evidence type="ECO:0000313" key="1">
    <source>
        <dbReference type="EMBL" id="CAL1403366.1"/>
    </source>
</evidence>
<dbReference type="AlphaFoldDB" id="A0AAV2FYG7"/>
<evidence type="ECO:0000313" key="2">
    <source>
        <dbReference type="Proteomes" id="UP001497516"/>
    </source>
</evidence>
<keyword evidence="2" id="KW-1185">Reference proteome</keyword>
<reference evidence="1 2" key="1">
    <citation type="submission" date="2024-04" db="EMBL/GenBank/DDBJ databases">
        <authorList>
            <person name="Fracassetti M."/>
        </authorList>
    </citation>
    <scope>NUCLEOTIDE SEQUENCE [LARGE SCALE GENOMIC DNA]</scope>
</reference>
<proteinExistence type="predicted"/>
<dbReference type="Proteomes" id="UP001497516">
    <property type="component" value="Chromosome 7"/>
</dbReference>
<organism evidence="1 2">
    <name type="scientific">Linum trigynum</name>
    <dbReference type="NCBI Taxonomy" id="586398"/>
    <lineage>
        <taxon>Eukaryota</taxon>
        <taxon>Viridiplantae</taxon>
        <taxon>Streptophyta</taxon>
        <taxon>Embryophyta</taxon>
        <taxon>Tracheophyta</taxon>
        <taxon>Spermatophyta</taxon>
        <taxon>Magnoliopsida</taxon>
        <taxon>eudicotyledons</taxon>
        <taxon>Gunneridae</taxon>
        <taxon>Pentapetalae</taxon>
        <taxon>rosids</taxon>
        <taxon>fabids</taxon>
        <taxon>Malpighiales</taxon>
        <taxon>Linaceae</taxon>
        <taxon>Linum</taxon>
    </lineage>
</organism>
<gene>
    <name evidence="1" type="ORF">LTRI10_LOCUS43305</name>
</gene>
<dbReference type="PANTHER" id="PTHR31286:SF99">
    <property type="entry name" value="DUF4283 DOMAIN-CONTAINING PROTEIN"/>
    <property type="match status" value="1"/>
</dbReference>
<dbReference type="InterPro" id="IPR040256">
    <property type="entry name" value="At4g02000-like"/>
</dbReference>
<sequence length="160" mass="18961">MDYDRAVMNGPWMIGPNYLTVRMWDKDFDPYNHEVASTVVWARLLEIPIQYFHQDVVMKIGRRIGISIRIDEATRTVARSDYARVCVQVDLTKPLLSKFSINGKKYFVQYEGLEKICLNCGTYSERGRVPALRCMSQWKRRKWTRRWSLRKSNLKKYTGN</sequence>
<accession>A0AAV2FYG7</accession>
<protein>
    <recommendedName>
        <fullName evidence="3">DUF4283 domain-containing protein</fullName>
    </recommendedName>
</protein>
<dbReference type="PANTHER" id="PTHR31286">
    <property type="entry name" value="GLYCINE-RICH CELL WALL STRUCTURAL PROTEIN 1.8-LIKE"/>
    <property type="match status" value="1"/>
</dbReference>